<feature type="non-terminal residue" evidence="4">
    <location>
        <position position="1"/>
    </location>
</feature>
<keyword evidence="2" id="KW-0326">Glycosidase</keyword>
<dbReference type="EMBL" id="UINC01003168">
    <property type="protein sequence ID" value="SVA03938.1"/>
    <property type="molecule type" value="Genomic_DNA"/>
</dbReference>
<dbReference type="GO" id="GO:0006152">
    <property type="term" value="P:purine nucleoside catabolic process"/>
    <property type="evidence" value="ECO:0007669"/>
    <property type="project" value="TreeGrafter"/>
</dbReference>
<protein>
    <recommendedName>
        <fullName evidence="3">Inosine/uridine-preferring nucleoside hydrolase domain-containing protein</fullName>
    </recommendedName>
</protein>
<dbReference type="AlphaFoldDB" id="A0A381SKZ3"/>
<reference evidence="4" key="1">
    <citation type="submission" date="2018-05" db="EMBL/GenBank/DDBJ databases">
        <authorList>
            <person name="Lanie J.A."/>
            <person name="Ng W.-L."/>
            <person name="Kazmierczak K.M."/>
            <person name="Andrzejewski T.M."/>
            <person name="Davidsen T.M."/>
            <person name="Wayne K.J."/>
            <person name="Tettelin H."/>
            <person name="Glass J.I."/>
            <person name="Rusch D."/>
            <person name="Podicherti R."/>
            <person name="Tsui H.-C.T."/>
            <person name="Winkler M.E."/>
        </authorList>
    </citation>
    <scope>NUCLEOTIDE SEQUENCE</scope>
</reference>
<dbReference type="GO" id="GO:0005829">
    <property type="term" value="C:cytosol"/>
    <property type="evidence" value="ECO:0007669"/>
    <property type="project" value="TreeGrafter"/>
</dbReference>
<evidence type="ECO:0000313" key="4">
    <source>
        <dbReference type="EMBL" id="SVA03938.1"/>
    </source>
</evidence>
<evidence type="ECO:0000256" key="2">
    <source>
        <dbReference type="ARBA" id="ARBA00023295"/>
    </source>
</evidence>
<organism evidence="4">
    <name type="scientific">marine metagenome</name>
    <dbReference type="NCBI Taxonomy" id="408172"/>
    <lineage>
        <taxon>unclassified sequences</taxon>
        <taxon>metagenomes</taxon>
        <taxon>ecological metagenomes</taxon>
    </lineage>
</organism>
<dbReference type="PANTHER" id="PTHR12304">
    <property type="entry name" value="INOSINE-URIDINE PREFERRING NUCLEOSIDE HYDROLASE"/>
    <property type="match status" value="1"/>
</dbReference>
<name>A0A381SKZ3_9ZZZZ</name>
<dbReference type="GO" id="GO:0008477">
    <property type="term" value="F:purine nucleosidase activity"/>
    <property type="evidence" value="ECO:0007669"/>
    <property type="project" value="TreeGrafter"/>
</dbReference>
<dbReference type="Pfam" id="PF01156">
    <property type="entry name" value="IU_nuc_hydro"/>
    <property type="match status" value="1"/>
</dbReference>
<proteinExistence type="predicted"/>
<feature type="non-terminal residue" evidence="4">
    <location>
        <position position="310"/>
    </location>
</feature>
<gene>
    <name evidence="4" type="ORF">METZ01_LOCUS56792</name>
</gene>
<dbReference type="InterPro" id="IPR001910">
    <property type="entry name" value="Inosine/uridine_hydrolase_dom"/>
</dbReference>
<dbReference type="Gene3D" id="3.90.245.10">
    <property type="entry name" value="Ribonucleoside hydrolase-like"/>
    <property type="match status" value="1"/>
</dbReference>
<dbReference type="PANTHER" id="PTHR12304:SF4">
    <property type="entry name" value="URIDINE NUCLEOSIDASE"/>
    <property type="match status" value="1"/>
</dbReference>
<evidence type="ECO:0000256" key="1">
    <source>
        <dbReference type="ARBA" id="ARBA00022801"/>
    </source>
</evidence>
<keyword evidence="1" id="KW-0378">Hydrolase</keyword>
<evidence type="ECO:0000259" key="3">
    <source>
        <dbReference type="Pfam" id="PF01156"/>
    </source>
</evidence>
<dbReference type="InterPro" id="IPR023186">
    <property type="entry name" value="IUNH"/>
</dbReference>
<sequence length="310" mass="34030">MPKRIIIDTDPAMGTKGGDPEDCFAIMLALNSPELQIEGITTVQGNVPVERGFSNVTYLLNELKKDIPIHSGMPGTLDEDRSKERSWLGKRENMEQITPLLTIDKEKIDAPSFISSTCNDNPNEIELVTIGPLTNVAKALELTPDLIKNIKKITMMAGAAKVPGNITPAAEFNVWADPEAAAKVFESGIDITMVPLDVCHKTRLSRDELISIGEHKHPFCQFVKESVEPWINIRSDLVSDEGLHLYDSLAMAICFAPELVEFEPAYVAVETAGDHSTGETVCEFNQSIMGRITKPKPNADVALKLDVQAF</sequence>
<feature type="domain" description="Inosine/uridine-preferring nucleoside hydrolase" evidence="3">
    <location>
        <begin position="5"/>
        <end position="310"/>
    </location>
</feature>
<dbReference type="SUPFAM" id="SSF53590">
    <property type="entry name" value="Nucleoside hydrolase"/>
    <property type="match status" value="1"/>
</dbReference>
<dbReference type="InterPro" id="IPR036452">
    <property type="entry name" value="Ribo_hydro-like"/>
</dbReference>
<accession>A0A381SKZ3</accession>